<dbReference type="InParanoid" id="A0A067QP37"/>
<dbReference type="GO" id="GO:0005829">
    <property type="term" value="C:cytosol"/>
    <property type="evidence" value="ECO:0007669"/>
    <property type="project" value="TreeGrafter"/>
</dbReference>
<dbReference type="GO" id="GO:0016787">
    <property type="term" value="F:hydrolase activity"/>
    <property type="evidence" value="ECO:0007669"/>
    <property type="project" value="UniProtKB-KW"/>
</dbReference>
<keyword evidence="10" id="KW-0378">Hydrolase</keyword>
<keyword evidence="6" id="KW-0808">Transferase</keyword>
<dbReference type="InterPro" id="IPR011009">
    <property type="entry name" value="Kinase-like_dom_sf"/>
</dbReference>
<evidence type="ECO:0000256" key="1">
    <source>
        <dbReference type="ARBA" id="ARBA00004123"/>
    </source>
</evidence>
<dbReference type="STRING" id="136037.A0A067QP37"/>
<reference evidence="21 22" key="1">
    <citation type="journal article" date="2014" name="Nat. Commun.">
        <title>Molecular traces of alternative social organization in a termite genome.</title>
        <authorList>
            <person name="Terrapon N."/>
            <person name="Li C."/>
            <person name="Robertson H.M."/>
            <person name="Ji L."/>
            <person name="Meng X."/>
            <person name="Booth W."/>
            <person name="Chen Z."/>
            <person name="Childers C.P."/>
            <person name="Glastad K.M."/>
            <person name="Gokhale K."/>
            <person name="Gowin J."/>
            <person name="Gronenberg W."/>
            <person name="Hermansen R.A."/>
            <person name="Hu H."/>
            <person name="Hunt B.G."/>
            <person name="Huylmans A.K."/>
            <person name="Khalil S.M."/>
            <person name="Mitchell R.D."/>
            <person name="Munoz-Torres M.C."/>
            <person name="Mustard J.A."/>
            <person name="Pan H."/>
            <person name="Reese J.T."/>
            <person name="Scharf M.E."/>
            <person name="Sun F."/>
            <person name="Vogel H."/>
            <person name="Xiao J."/>
            <person name="Yang W."/>
            <person name="Yang Z."/>
            <person name="Yang Z."/>
            <person name="Zhou J."/>
            <person name="Zhu J."/>
            <person name="Brent C.S."/>
            <person name="Elsik C.G."/>
            <person name="Goodisman M.A."/>
            <person name="Liberles D.A."/>
            <person name="Roe R.M."/>
            <person name="Vargo E.L."/>
            <person name="Vilcinskas A."/>
            <person name="Wang J."/>
            <person name="Bornberg-Bauer E."/>
            <person name="Korb J."/>
            <person name="Zhang G."/>
            <person name="Liebig J."/>
        </authorList>
    </citation>
    <scope>NUCLEOTIDE SEQUENCE [LARGE SCALE GENOMIC DNA]</scope>
    <source>
        <tissue evidence="21">Whole organism</tissue>
    </source>
</reference>
<dbReference type="SUPFAM" id="SSF56112">
    <property type="entry name" value="Protein kinase-like (PK-like)"/>
    <property type="match status" value="1"/>
</dbReference>
<dbReference type="PANTHER" id="PTHR12209">
    <property type="entry name" value="NON-SPECIFIC SERINE/THREONINE PROTEIN KINASE"/>
    <property type="match status" value="1"/>
</dbReference>
<keyword evidence="7" id="KW-0819">tRNA processing</keyword>
<keyword evidence="22" id="KW-1185">Reference proteome</keyword>
<evidence type="ECO:0000256" key="11">
    <source>
        <dbReference type="ARBA" id="ARBA00022840"/>
    </source>
</evidence>
<comment type="catalytic activity">
    <reaction evidence="13">
        <text>L-threonyl-[protein] + ATP = O-phospho-L-threonyl-[protein] + ADP + H(+)</text>
        <dbReference type="Rhea" id="RHEA:46608"/>
        <dbReference type="Rhea" id="RHEA-COMP:11060"/>
        <dbReference type="Rhea" id="RHEA-COMP:11605"/>
        <dbReference type="ChEBI" id="CHEBI:15378"/>
        <dbReference type="ChEBI" id="CHEBI:30013"/>
        <dbReference type="ChEBI" id="CHEBI:30616"/>
        <dbReference type="ChEBI" id="CHEBI:61977"/>
        <dbReference type="ChEBI" id="CHEBI:456216"/>
        <dbReference type="EC" id="2.7.11.1"/>
    </reaction>
</comment>
<dbReference type="Proteomes" id="UP000027135">
    <property type="component" value="Unassembled WGS sequence"/>
</dbReference>
<dbReference type="InterPro" id="IPR000719">
    <property type="entry name" value="Prot_kinase_dom"/>
</dbReference>
<dbReference type="GO" id="GO:0000408">
    <property type="term" value="C:EKC/KEOPS complex"/>
    <property type="evidence" value="ECO:0007669"/>
    <property type="project" value="TreeGrafter"/>
</dbReference>
<protein>
    <recommendedName>
        <fullName evidence="3">non-specific serine/threonine protein kinase</fullName>
        <ecNumber evidence="3">2.7.11.1</ecNumber>
    </recommendedName>
    <alternativeName>
        <fullName evidence="17">Nori-2</fullName>
    </alternativeName>
    <alternativeName>
        <fullName evidence="18">TP53-regulating kinase</fullName>
    </alternativeName>
    <alternativeName>
        <fullName evidence="19">p53-related protein kinase</fullName>
    </alternativeName>
</protein>
<dbReference type="FunFam" id="1.10.510.10:FF:000323">
    <property type="entry name" value="TP53-regulating kinase, putative"/>
    <property type="match status" value="1"/>
</dbReference>
<dbReference type="GO" id="GO:0008033">
    <property type="term" value="P:tRNA processing"/>
    <property type="evidence" value="ECO:0007669"/>
    <property type="project" value="UniProtKB-KW"/>
</dbReference>
<dbReference type="Gene3D" id="1.10.510.10">
    <property type="entry name" value="Transferase(Phosphotransferase) domain 1"/>
    <property type="match status" value="1"/>
</dbReference>
<evidence type="ECO:0000256" key="18">
    <source>
        <dbReference type="ARBA" id="ARBA00080585"/>
    </source>
</evidence>
<evidence type="ECO:0000259" key="20">
    <source>
        <dbReference type="PROSITE" id="PS50011"/>
    </source>
</evidence>
<keyword evidence="8" id="KW-0547">Nucleotide-binding</keyword>
<comment type="similarity">
    <text evidence="2">Belongs to the protein kinase superfamily. BUD32 family.</text>
</comment>
<evidence type="ECO:0000256" key="8">
    <source>
        <dbReference type="ARBA" id="ARBA00022741"/>
    </source>
</evidence>
<evidence type="ECO:0000256" key="3">
    <source>
        <dbReference type="ARBA" id="ARBA00012513"/>
    </source>
</evidence>
<accession>A0A067QP37</accession>
<dbReference type="Pfam" id="PF00069">
    <property type="entry name" value="Pkinase"/>
    <property type="match status" value="1"/>
</dbReference>
<evidence type="ECO:0000256" key="10">
    <source>
        <dbReference type="ARBA" id="ARBA00022801"/>
    </source>
</evidence>
<comment type="catalytic activity">
    <reaction evidence="14">
        <text>L-seryl-[protein] + ATP = O-phospho-L-seryl-[protein] + ADP + H(+)</text>
        <dbReference type="Rhea" id="RHEA:17989"/>
        <dbReference type="Rhea" id="RHEA-COMP:9863"/>
        <dbReference type="Rhea" id="RHEA-COMP:11604"/>
        <dbReference type="ChEBI" id="CHEBI:15378"/>
        <dbReference type="ChEBI" id="CHEBI:29999"/>
        <dbReference type="ChEBI" id="CHEBI:30616"/>
        <dbReference type="ChEBI" id="CHEBI:83421"/>
        <dbReference type="ChEBI" id="CHEBI:456216"/>
        <dbReference type="EC" id="2.7.11.1"/>
    </reaction>
</comment>
<name>A0A067QP37_ZOONE</name>
<dbReference type="SMART" id="SM00220">
    <property type="entry name" value="S_TKc"/>
    <property type="match status" value="1"/>
</dbReference>
<dbReference type="Gene3D" id="3.30.200.20">
    <property type="entry name" value="Phosphorylase Kinase, domain 1"/>
    <property type="match status" value="1"/>
</dbReference>
<organism evidence="21 22">
    <name type="scientific">Zootermopsis nevadensis</name>
    <name type="common">Dampwood termite</name>
    <dbReference type="NCBI Taxonomy" id="136037"/>
    <lineage>
        <taxon>Eukaryota</taxon>
        <taxon>Metazoa</taxon>
        <taxon>Ecdysozoa</taxon>
        <taxon>Arthropoda</taxon>
        <taxon>Hexapoda</taxon>
        <taxon>Insecta</taxon>
        <taxon>Pterygota</taxon>
        <taxon>Neoptera</taxon>
        <taxon>Polyneoptera</taxon>
        <taxon>Dictyoptera</taxon>
        <taxon>Blattodea</taxon>
        <taxon>Blattoidea</taxon>
        <taxon>Termitoidae</taxon>
        <taxon>Termopsidae</taxon>
        <taxon>Zootermopsis</taxon>
    </lineage>
</organism>
<dbReference type="AlphaFoldDB" id="A0A067QP37"/>
<evidence type="ECO:0000256" key="5">
    <source>
        <dbReference type="ARBA" id="ARBA00022553"/>
    </source>
</evidence>
<comment type="subcellular location">
    <subcellularLocation>
        <location evidence="1">Nucleus</location>
    </subcellularLocation>
</comment>
<dbReference type="GO" id="GO:0004674">
    <property type="term" value="F:protein serine/threonine kinase activity"/>
    <property type="evidence" value="ECO:0007669"/>
    <property type="project" value="UniProtKB-KW"/>
</dbReference>
<gene>
    <name evidence="21" type="ORF">L798_15094</name>
</gene>
<dbReference type="GO" id="GO:0070525">
    <property type="term" value="P:tRNA threonylcarbamoyladenosine metabolic process"/>
    <property type="evidence" value="ECO:0007669"/>
    <property type="project" value="TreeGrafter"/>
</dbReference>
<feature type="domain" description="Protein kinase" evidence="20">
    <location>
        <begin position="11"/>
        <end position="241"/>
    </location>
</feature>
<evidence type="ECO:0000313" key="21">
    <source>
        <dbReference type="EMBL" id="KDR11130.1"/>
    </source>
</evidence>
<evidence type="ECO:0000256" key="9">
    <source>
        <dbReference type="ARBA" id="ARBA00022777"/>
    </source>
</evidence>
<evidence type="ECO:0000256" key="2">
    <source>
        <dbReference type="ARBA" id="ARBA00010630"/>
    </source>
</evidence>
<dbReference type="PROSITE" id="PS50011">
    <property type="entry name" value="PROTEIN_KINASE_DOM"/>
    <property type="match status" value="1"/>
</dbReference>
<keyword evidence="5" id="KW-0597">Phosphoprotein</keyword>
<dbReference type="OMA" id="HKLYMEY"/>
<proteinExistence type="inferred from homology"/>
<dbReference type="InterPro" id="IPR022495">
    <property type="entry name" value="Bud32"/>
</dbReference>
<evidence type="ECO:0000256" key="7">
    <source>
        <dbReference type="ARBA" id="ARBA00022694"/>
    </source>
</evidence>
<dbReference type="eggNOG" id="KOG3087">
    <property type="taxonomic scope" value="Eukaryota"/>
</dbReference>
<dbReference type="GO" id="GO:0005524">
    <property type="term" value="F:ATP binding"/>
    <property type="evidence" value="ECO:0007669"/>
    <property type="project" value="UniProtKB-KW"/>
</dbReference>
<keyword evidence="12" id="KW-0539">Nucleus</keyword>
<sequence>MADDGRKCALGYDFKLIKQGAEAKVYKGNYLGRPTIVKERFKKSYRLLDLDNHITKERIKSEARAVLRCKIAGIHTPALYLVDFERRCIYMEDVQNSTTIKDYITQISEEAENEAGTAGSLLMKLYPIAQEIGKVLGKLHANNIIHGDLTSSNMLLVKDEKDTLTIVLIDFGLSHVESSMEDKAVDLYVLQRALMSTHANVDRLFATILDAYMKENKKESHEVLKKFNEVWARGRKRTMVG</sequence>
<dbReference type="FunFam" id="3.30.200.20:FF:000201">
    <property type="entry name" value="TP53-regulating kinase isoform X1"/>
    <property type="match status" value="1"/>
</dbReference>
<evidence type="ECO:0000256" key="16">
    <source>
        <dbReference type="ARBA" id="ARBA00062157"/>
    </source>
</evidence>
<dbReference type="PANTHER" id="PTHR12209:SF0">
    <property type="entry name" value="EKC_KEOPS COMPLEX SUBUNIT TP53RK"/>
    <property type="match status" value="1"/>
</dbReference>
<keyword evidence="4" id="KW-0723">Serine/threonine-protein kinase</keyword>
<keyword evidence="9 21" id="KW-0418">Kinase</keyword>
<evidence type="ECO:0000256" key="17">
    <source>
        <dbReference type="ARBA" id="ARBA00079584"/>
    </source>
</evidence>
<evidence type="ECO:0000313" key="22">
    <source>
        <dbReference type="Proteomes" id="UP000027135"/>
    </source>
</evidence>
<dbReference type="OrthoDB" id="3399at2759"/>
<comment type="subunit">
    <text evidence="16">Component of the EKC/KEOPS complex composed of at least GON7, TP53RK, TPRKB, OSGEP and LAGE3; the whole complex dimerizes.</text>
</comment>
<dbReference type="InterPro" id="IPR008266">
    <property type="entry name" value="Tyr_kinase_AS"/>
</dbReference>
<evidence type="ECO:0000256" key="13">
    <source>
        <dbReference type="ARBA" id="ARBA00047899"/>
    </source>
</evidence>
<evidence type="ECO:0000256" key="6">
    <source>
        <dbReference type="ARBA" id="ARBA00022679"/>
    </source>
</evidence>
<evidence type="ECO:0000256" key="12">
    <source>
        <dbReference type="ARBA" id="ARBA00023242"/>
    </source>
</evidence>
<dbReference type="GO" id="GO:0005634">
    <property type="term" value="C:nucleus"/>
    <property type="evidence" value="ECO:0007669"/>
    <property type="project" value="UniProtKB-SubCell"/>
</dbReference>
<keyword evidence="11" id="KW-0067">ATP-binding</keyword>
<comment type="function">
    <text evidence="15">Component of the EKC/KEOPS complex that is required for the formation of a threonylcarbamoyl group on adenosine at position 37 (t(6)A37) in tRNAs that read codons beginning with adenine. The complex is probably involved in the transfer of the threonylcarbamoyl moiety of threonylcarbamoyl-AMP (TC-AMP) to the N6 group of A37. TP53RK has ATPase activity in the context of the EKC/KEOPS complex and likely plays a supporting role to the catalytic subunit OSGEP. Atypical protein kinase that phosphorylates 'Ser-15' of p53/TP53 protein and may therefore participate in its activation.</text>
</comment>
<dbReference type="FunCoup" id="A0A067QP37">
    <property type="interactions" value="801"/>
</dbReference>
<dbReference type="NCBIfam" id="TIGR03724">
    <property type="entry name" value="arch_bud32"/>
    <property type="match status" value="1"/>
</dbReference>
<dbReference type="EC" id="2.7.11.1" evidence="3"/>
<dbReference type="EMBL" id="KK853119">
    <property type="protein sequence ID" value="KDR11130.1"/>
    <property type="molecule type" value="Genomic_DNA"/>
</dbReference>
<evidence type="ECO:0000256" key="4">
    <source>
        <dbReference type="ARBA" id="ARBA00022527"/>
    </source>
</evidence>
<evidence type="ECO:0000256" key="19">
    <source>
        <dbReference type="ARBA" id="ARBA00081359"/>
    </source>
</evidence>
<evidence type="ECO:0000256" key="14">
    <source>
        <dbReference type="ARBA" id="ARBA00048679"/>
    </source>
</evidence>
<dbReference type="PROSITE" id="PS00109">
    <property type="entry name" value="PROTEIN_KINASE_TYR"/>
    <property type="match status" value="1"/>
</dbReference>
<evidence type="ECO:0000256" key="15">
    <source>
        <dbReference type="ARBA" id="ARBA00056624"/>
    </source>
</evidence>